<evidence type="ECO:0000313" key="4">
    <source>
        <dbReference type="Proteomes" id="UP000023566"/>
    </source>
</evidence>
<dbReference type="PRINTS" id="PR00080">
    <property type="entry name" value="SDRFAMILY"/>
</dbReference>
<sequence>MQSFADKVALVTGGGSGIGRAIALRFAQRGAKVVVAGRTRKTITETQEMIRHMGGEAFSLQVDVSSDEQVRQMIQSVVSRFGHLDFACNAAGIGGPLAPIADASENDFDSIIAVNLKGVWLCMKYQLQQMVTQGCGVIVNISSINGLVGTPNAAVYSASKSGVISLTKAAALEYAKSNIRINAICPGAIRTPMLEKMFIETGIGESHYESRIPQGRIGDPNDIANAAIWLCSDEASYITGHIMVIDGGVTARG</sequence>
<proteinExistence type="inferred from homology"/>
<dbReference type="GO" id="GO:0016491">
    <property type="term" value="F:oxidoreductase activity"/>
    <property type="evidence" value="ECO:0007669"/>
    <property type="project" value="UniProtKB-KW"/>
</dbReference>
<comment type="caution">
    <text evidence="3">The sequence shown here is derived from an EMBL/GenBank/DDBJ whole genome shotgun (WGS) entry which is preliminary data.</text>
</comment>
<dbReference type="PRINTS" id="PR00081">
    <property type="entry name" value="GDHRDH"/>
</dbReference>
<gene>
    <name evidence="3" type="ORF">H839_07924</name>
</gene>
<dbReference type="PANTHER" id="PTHR24321">
    <property type="entry name" value="DEHYDROGENASES, SHORT CHAIN"/>
    <property type="match status" value="1"/>
</dbReference>
<dbReference type="InterPro" id="IPR020904">
    <property type="entry name" value="Sc_DH/Rdtase_CS"/>
</dbReference>
<dbReference type="PANTHER" id="PTHR24321:SF11">
    <property type="entry name" value="BLR0893 PROTEIN"/>
    <property type="match status" value="1"/>
</dbReference>
<protein>
    <submittedName>
        <fullName evidence="3">Short-chain dehydrogenase/reductase SDR</fullName>
    </submittedName>
</protein>
<dbReference type="Pfam" id="PF13561">
    <property type="entry name" value="adh_short_C2"/>
    <property type="match status" value="1"/>
</dbReference>
<dbReference type="NCBIfam" id="NF009466">
    <property type="entry name" value="PRK12826.1-2"/>
    <property type="match status" value="1"/>
</dbReference>
<dbReference type="GO" id="GO:0008206">
    <property type="term" value="P:bile acid metabolic process"/>
    <property type="evidence" value="ECO:0007669"/>
    <property type="project" value="UniProtKB-ARBA"/>
</dbReference>
<dbReference type="RefSeq" id="WP_043904650.1">
    <property type="nucleotide sequence ID" value="NZ_CM002692.1"/>
</dbReference>
<dbReference type="FunFam" id="3.40.50.720:FF:000084">
    <property type="entry name" value="Short-chain dehydrogenase reductase"/>
    <property type="match status" value="1"/>
</dbReference>
<dbReference type="CDD" id="cd05233">
    <property type="entry name" value="SDR_c"/>
    <property type="match status" value="1"/>
</dbReference>
<dbReference type="NCBIfam" id="NF005559">
    <property type="entry name" value="PRK07231.1"/>
    <property type="match status" value="1"/>
</dbReference>
<dbReference type="AlphaFoldDB" id="A0ABC9VGB2"/>
<dbReference type="EMBL" id="AOTZ01000004">
    <property type="protein sequence ID" value="EZP77546.1"/>
    <property type="molecule type" value="Genomic_DNA"/>
</dbReference>
<dbReference type="InterPro" id="IPR002347">
    <property type="entry name" value="SDR_fam"/>
</dbReference>
<evidence type="ECO:0000256" key="1">
    <source>
        <dbReference type="ARBA" id="ARBA00006484"/>
    </source>
</evidence>
<name>A0ABC9VGB2_9BACL</name>
<dbReference type="PROSITE" id="PS00061">
    <property type="entry name" value="ADH_SHORT"/>
    <property type="match status" value="1"/>
</dbReference>
<organism evidence="3 4">
    <name type="scientific">Parageobacillus genomosp. 1</name>
    <dbReference type="NCBI Taxonomy" id="1295642"/>
    <lineage>
        <taxon>Bacteria</taxon>
        <taxon>Bacillati</taxon>
        <taxon>Bacillota</taxon>
        <taxon>Bacilli</taxon>
        <taxon>Bacillales</taxon>
        <taxon>Anoxybacillaceae</taxon>
        <taxon>Parageobacillus</taxon>
    </lineage>
</organism>
<accession>A0ABC9VGB2</accession>
<comment type="similarity">
    <text evidence="1">Belongs to the short-chain dehydrogenases/reductases (SDR) family.</text>
</comment>
<dbReference type="InterPro" id="IPR036291">
    <property type="entry name" value="NAD(P)-bd_dom_sf"/>
</dbReference>
<evidence type="ECO:0000256" key="2">
    <source>
        <dbReference type="ARBA" id="ARBA00023002"/>
    </source>
</evidence>
<dbReference type="Proteomes" id="UP000023566">
    <property type="component" value="Chromosome"/>
</dbReference>
<keyword evidence="2" id="KW-0560">Oxidoreductase</keyword>
<keyword evidence="4" id="KW-1185">Reference proteome</keyword>
<reference evidence="3 4" key="1">
    <citation type="journal article" date="2014" name="Appl. Microbiol. Biotechnol.">
        <title>Transformable facultative thermophile Geobacillus stearothermophilus NUB3621 as a host strain for metabolic engineering.</title>
        <authorList>
            <person name="Blanchard K."/>
            <person name="Robic S."/>
            <person name="Matsumura I."/>
        </authorList>
    </citation>
    <scope>NUCLEOTIDE SEQUENCE [LARGE SCALE GENOMIC DNA]</scope>
    <source>
        <strain evidence="3 4">NUB3621</strain>
    </source>
</reference>
<evidence type="ECO:0000313" key="3">
    <source>
        <dbReference type="EMBL" id="EZP77546.1"/>
    </source>
</evidence>
<dbReference type="SUPFAM" id="SSF51735">
    <property type="entry name" value="NAD(P)-binding Rossmann-fold domains"/>
    <property type="match status" value="1"/>
</dbReference>
<dbReference type="Gene3D" id="3.40.50.720">
    <property type="entry name" value="NAD(P)-binding Rossmann-like Domain"/>
    <property type="match status" value="1"/>
</dbReference>